<comment type="caution">
    <text evidence="2">The sequence shown here is derived from an EMBL/GenBank/DDBJ whole genome shotgun (WGS) entry which is preliminary data.</text>
</comment>
<dbReference type="Pfam" id="PF03413">
    <property type="entry name" value="PepSY"/>
    <property type="match status" value="1"/>
</dbReference>
<evidence type="ECO:0000259" key="1">
    <source>
        <dbReference type="Pfam" id="PF03413"/>
    </source>
</evidence>
<dbReference type="Proteomes" id="UP000319255">
    <property type="component" value="Unassembled WGS sequence"/>
</dbReference>
<dbReference type="EMBL" id="VFRP01000028">
    <property type="protein sequence ID" value="TPE47699.1"/>
    <property type="molecule type" value="Genomic_DNA"/>
</dbReference>
<evidence type="ECO:0000313" key="3">
    <source>
        <dbReference type="Proteomes" id="UP000319255"/>
    </source>
</evidence>
<organism evidence="2 3">
    <name type="scientific">Amaricoccus solimangrovi</name>
    <dbReference type="NCBI Taxonomy" id="2589815"/>
    <lineage>
        <taxon>Bacteria</taxon>
        <taxon>Pseudomonadati</taxon>
        <taxon>Pseudomonadota</taxon>
        <taxon>Alphaproteobacteria</taxon>
        <taxon>Rhodobacterales</taxon>
        <taxon>Paracoccaceae</taxon>
        <taxon>Amaricoccus</taxon>
    </lineage>
</organism>
<keyword evidence="3" id="KW-1185">Reference proteome</keyword>
<dbReference type="Gene3D" id="3.10.450.40">
    <property type="match status" value="1"/>
</dbReference>
<sequence>MKIPGLATVLLVVPVIGNADLDDSDRARRALERGEVLPLREILGIVEREIDGRIIEVEFEAKDGGHVYEFEFIAPDGRLLEAVVDARTGRVISVGEDDDD</sequence>
<dbReference type="RefSeq" id="WP_140455803.1">
    <property type="nucleotide sequence ID" value="NZ_VFRP01000028.1"/>
</dbReference>
<dbReference type="OrthoDB" id="7856745at2"/>
<gene>
    <name evidence="2" type="ORF">FJM51_19465</name>
</gene>
<reference evidence="2 3" key="1">
    <citation type="submission" date="2019-06" db="EMBL/GenBank/DDBJ databases">
        <title>A novel bacterium of genus Amaricoccus, isolated from marine sediment.</title>
        <authorList>
            <person name="Huang H."/>
            <person name="Mo K."/>
            <person name="Hu Y."/>
        </authorList>
    </citation>
    <scope>NUCLEOTIDE SEQUENCE [LARGE SCALE GENOMIC DNA]</scope>
    <source>
        <strain evidence="2 3">HB172011</strain>
    </source>
</reference>
<name>A0A501WDN4_9RHOB</name>
<dbReference type="InterPro" id="IPR025711">
    <property type="entry name" value="PepSY"/>
</dbReference>
<accession>A0A501WDN4</accession>
<feature type="domain" description="PepSY" evidence="1">
    <location>
        <begin position="41"/>
        <end position="94"/>
    </location>
</feature>
<evidence type="ECO:0000313" key="2">
    <source>
        <dbReference type="EMBL" id="TPE47699.1"/>
    </source>
</evidence>
<proteinExistence type="predicted"/>
<dbReference type="AlphaFoldDB" id="A0A501WDN4"/>
<protein>
    <submittedName>
        <fullName evidence="2">Peptidase M4</fullName>
    </submittedName>
</protein>